<keyword evidence="6 7" id="KW-0472">Membrane</keyword>
<keyword evidence="3" id="KW-0813">Transport</keyword>
<dbReference type="AlphaFoldDB" id="A0A060SYQ8"/>
<evidence type="ECO:0000313" key="8">
    <source>
        <dbReference type="EMBL" id="CDP33639.1"/>
    </source>
</evidence>
<evidence type="ECO:0000256" key="2">
    <source>
        <dbReference type="ARBA" id="ARBA00007863"/>
    </source>
</evidence>
<feature type="transmembrane region" description="Helical" evidence="7">
    <location>
        <begin position="177"/>
        <end position="199"/>
    </location>
</feature>
<evidence type="ECO:0000256" key="7">
    <source>
        <dbReference type="SAM" id="Phobius"/>
    </source>
</evidence>
<dbReference type="Pfam" id="PF06027">
    <property type="entry name" value="SLC35F"/>
    <property type="match status" value="1"/>
</dbReference>
<reference evidence="8" key="1">
    <citation type="submission" date="2014-02" db="EMBL/GenBank/DDBJ databases">
        <authorList>
            <person name="Genoscope - CEA"/>
        </authorList>
    </citation>
    <scope>NUCLEOTIDE SEQUENCE</scope>
    <source>
        <strain evidence="8">LS3</strain>
    </source>
</reference>
<dbReference type="PANTHER" id="PTHR23051:SF0">
    <property type="entry name" value="SOLUTE CARRIER FAMILY 35 MEMBER F5"/>
    <property type="match status" value="1"/>
</dbReference>
<dbReference type="GO" id="GO:0022857">
    <property type="term" value="F:transmembrane transporter activity"/>
    <property type="evidence" value="ECO:0007669"/>
    <property type="project" value="InterPro"/>
</dbReference>
<evidence type="ECO:0000256" key="6">
    <source>
        <dbReference type="ARBA" id="ARBA00023136"/>
    </source>
</evidence>
<dbReference type="PANTHER" id="PTHR23051">
    <property type="entry name" value="SOLUTE CARRIER FAMILY 35, MEMBER F5"/>
    <property type="match status" value="1"/>
</dbReference>
<feature type="transmembrane region" description="Helical" evidence="7">
    <location>
        <begin position="301"/>
        <end position="318"/>
    </location>
</feature>
<feature type="transmembrane region" description="Helical" evidence="7">
    <location>
        <begin position="111"/>
        <end position="135"/>
    </location>
</feature>
<dbReference type="SUPFAM" id="SSF103481">
    <property type="entry name" value="Multidrug resistance efflux transporter EmrE"/>
    <property type="match status" value="2"/>
</dbReference>
<evidence type="ECO:0000256" key="4">
    <source>
        <dbReference type="ARBA" id="ARBA00022692"/>
    </source>
</evidence>
<keyword evidence="4 7" id="KW-0812">Transmembrane</keyword>
<protein>
    <submittedName>
        <fullName evidence="8">ARAD1A13882p</fullName>
    </submittedName>
</protein>
<dbReference type="GO" id="GO:0000329">
    <property type="term" value="C:fungal-type vacuole membrane"/>
    <property type="evidence" value="ECO:0007669"/>
    <property type="project" value="TreeGrafter"/>
</dbReference>
<accession>A0A060SYQ8</accession>
<name>A0A060SYQ8_BLAAD</name>
<evidence type="ECO:0000256" key="3">
    <source>
        <dbReference type="ARBA" id="ARBA00022448"/>
    </source>
</evidence>
<dbReference type="EMBL" id="HG937691">
    <property type="protein sequence ID" value="CDP33639.1"/>
    <property type="molecule type" value="Genomic_DNA"/>
</dbReference>
<keyword evidence="5 7" id="KW-1133">Transmembrane helix</keyword>
<dbReference type="InterPro" id="IPR037185">
    <property type="entry name" value="EmrE-like"/>
</dbReference>
<gene>
    <name evidence="8" type="ORF">GNLVRS02_ARAD1A13882g</name>
</gene>
<feature type="transmembrane region" description="Helical" evidence="7">
    <location>
        <begin position="38"/>
        <end position="58"/>
    </location>
</feature>
<evidence type="ECO:0000256" key="5">
    <source>
        <dbReference type="ARBA" id="ARBA00022989"/>
    </source>
</evidence>
<evidence type="ECO:0000256" key="1">
    <source>
        <dbReference type="ARBA" id="ARBA00004141"/>
    </source>
</evidence>
<reference evidence="8" key="2">
    <citation type="submission" date="2014-06" db="EMBL/GenBank/DDBJ databases">
        <title>The complete genome of Blastobotrys (Arxula) adeninivorans LS3 - a yeast of biotechnological interest.</title>
        <authorList>
            <person name="Kunze G."/>
            <person name="Gaillardin C."/>
            <person name="Czernicka M."/>
            <person name="Durrens P."/>
            <person name="Martin T."/>
            <person name="Boer E."/>
            <person name="Gabaldon T."/>
            <person name="Cruz J."/>
            <person name="Talla E."/>
            <person name="Marck C."/>
            <person name="Goffeau A."/>
            <person name="Barbe V."/>
            <person name="Baret P."/>
            <person name="Baronian K."/>
            <person name="Beier S."/>
            <person name="Bleykasten C."/>
            <person name="Bode R."/>
            <person name="Casaregola S."/>
            <person name="Despons L."/>
            <person name="Fairhead C."/>
            <person name="Giersberg M."/>
            <person name="Gierski P."/>
            <person name="Hahnel U."/>
            <person name="Hartmann A."/>
            <person name="Jankowska D."/>
            <person name="Jubin C."/>
            <person name="Jung P."/>
            <person name="Lafontaine I."/>
            <person name="Leh-Louis V."/>
            <person name="Lemaire M."/>
            <person name="Marcet-Houben M."/>
            <person name="Mascher M."/>
            <person name="Morel G."/>
            <person name="Richard G.-F."/>
            <person name="Riechen J."/>
            <person name="Sacerdot C."/>
            <person name="Sarkar A."/>
            <person name="Savel G."/>
            <person name="Schacherer J."/>
            <person name="Sherman D."/>
            <person name="Straub M.-L."/>
            <person name="Stein N."/>
            <person name="Thierry A."/>
            <person name="Trautwein-Schult A."/>
            <person name="Westhof E."/>
            <person name="Worch S."/>
            <person name="Dujon B."/>
            <person name="Souciet J.-L."/>
            <person name="Wincker P."/>
            <person name="Scholz U."/>
            <person name="Neuveglise N."/>
        </authorList>
    </citation>
    <scope>NUCLEOTIDE SEQUENCE</scope>
    <source>
        <strain evidence="8">LS3</strain>
    </source>
</reference>
<dbReference type="InterPro" id="IPR009262">
    <property type="entry name" value="SLC35_F1/F2/F6"/>
</dbReference>
<comment type="similarity">
    <text evidence="2">Belongs to the SLC35F solute transporter family.</text>
</comment>
<proteinExistence type="inferred from homology"/>
<organism evidence="8">
    <name type="scientific">Blastobotrys adeninivorans</name>
    <name type="common">Yeast</name>
    <name type="synonym">Arxula adeninivorans</name>
    <dbReference type="NCBI Taxonomy" id="409370"/>
    <lineage>
        <taxon>Eukaryota</taxon>
        <taxon>Fungi</taxon>
        <taxon>Dikarya</taxon>
        <taxon>Ascomycota</taxon>
        <taxon>Saccharomycotina</taxon>
        <taxon>Dipodascomycetes</taxon>
        <taxon>Dipodascales</taxon>
        <taxon>Trichomonascaceae</taxon>
        <taxon>Blastobotrys</taxon>
    </lineage>
</organism>
<comment type="subcellular location">
    <subcellularLocation>
        <location evidence="1">Membrane</location>
        <topology evidence="1">Multi-pass membrane protein</topology>
    </subcellularLocation>
</comment>
<dbReference type="PhylomeDB" id="A0A060SYQ8"/>
<feature type="transmembrane region" description="Helical" evidence="7">
    <location>
        <begin position="147"/>
        <end position="165"/>
    </location>
</feature>
<feature type="transmembrane region" description="Helical" evidence="7">
    <location>
        <begin position="211"/>
        <end position="235"/>
    </location>
</feature>
<sequence length="338" mass="36952">MLRWRVGLVLLAIVIFLWVASGFLVAQLAPVYAKPYFITYINTSTFTVYLIPTLIPLLQGKRIKQEYNRVGDGDENSIDEQELKPLTVRETAVLGAQFSVLWFLANCTNNAAYVYTSVASATILACTSSFFTLLVGCYCKVEQFSSAKVIALVISIVGVSCIAYADKSDTDAPANALAGNLFALISACVYGVYTTLIKVKVRDESRMDAKLFFGFVGLWNTILLWPVLILLHFSGFERFALPPSPEAWALVLLNAASTLVADFLWVLAMLMTTPLVVTVGLAGSIPLSMLGDMIINARVGSLLYFAGAALVCWSFVVINRQEQDESDTTADATYEPIN</sequence>